<dbReference type="OrthoDB" id="3358017at2759"/>
<dbReference type="PANTHER" id="PTHR31465:SF1">
    <property type="entry name" value="PROTEIN RTA1-RELATED"/>
    <property type="match status" value="1"/>
</dbReference>
<evidence type="ECO:0000256" key="6">
    <source>
        <dbReference type="SAM" id="SignalP"/>
    </source>
</evidence>
<accession>A0A166AS93</accession>
<feature type="transmembrane region" description="Helical" evidence="5">
    <location>
        <begin position="154"/>
        <end position="171"/>
    </location>
</feature>
<keyword evidence="4 5" id="KW-0472">Membrane</keyword>
<comment type="subcellular location">
    <subcellularLocation>
        <location evidence="1">Membrane</location>
        <topology evidence="1">Multi-pass membrane protein</topology>
    </subcellularLocation>
</comment>
<dbReference type="InterPro" id="IPR007568">
    <property type="entry name" value="RTA1"/>
</dbReference>
<evidence type="ECO:0000313" key="8">
    <source>
        <dbReference type="Proteomes" id="UP000077266"/>
    </source>
</evidence>
<feature type="signal peptide" evidence="6">
    <location>
        <begin position="1"/>
        <end position="24"/>
    </location>
</feature>
<keyword evidence="8" id="KW-1185">Reference proteome</keyword>
<dbReference type="AlphaFoldDB" id="A0A166AS93"/>
<feature type="chain" id="PRO_5007870796" evidence="6">
    <location>
        <begin position="25"/>
        <end position="326"/>
    </location>
</feature>
<evidence type="ECO:0000256" key="2">
    <source>
        <dbReference type="ARBA" id="ARBA00022692"/>
    </source>
</evidence>
<organism evidence="7 8">
    <name type="scientific">Exidia glandulosa HHB12029</name>
    <dbReference type="NCBI Taxonomy" id="1314781"/>
    <lineage>
        <taxon>Eukaryota</taxon>
        <taxon>Fungi</taxon>
        <taxon>Dikarya</taxon>
        <taxon>Basidiomycota</taxon>
        <taxon>Agaricomycotina</taxon>
        <taxon>Agaricomycetes</taxon>
        <taxon>Auriculariales</taxon>
        <taxon>Exidiaceae</taxon>
        <taxon>Exidia</taxon>
    </lineage>
</organism>
<evidence type="ECO:0000313" key="7">
    <source>
        <dbReference type="EMBL" id="KZV94689.1"/>
    </source>
</evidence>
<feature type="transmembrane region" description="Helical" evidence="5">
    <location>
        <begin position="276"/>
        <end position="297"/>
    </location>
</feature>
<dbReference type="Pfam" id="PF04479">
    <property type="entry name" value="RTA1"/>
    <property type="match status" value="1"/>
</dbReference>
<dbReference type="PANTHER" id="PTHR31465">
    <property type="entry name" value="PROTEIN RTA1-RELATED"/>
    <property type="match status" value="1"/>
</dbReference>
<dbReference type="Proteomes" id="UP000077266">
    <property type="component" value="Unassembled WGS sequence"/>
</dbReference>
<evidence type="ECO:0000256" key="1">
    <source>
        <dbReference type="ARBA" id="ARBA00004141"/>
    </source>
</evidence>
<evidence type="ECO:0000256" key="4">
    <source>
        <dbReference type="ARBA" id="ARBA00023136"/>
    </source>
</evidence>
<feature type="transmembrane region" description="Helical" evidence="5">
    <location>
        <begin position="191"/>
        <end position="215"/>
    </location>
</feature>
<feature type="transmembrane region" description="Helical" evidence="5">
    <location>
        <begin position="236"/>
        <end position="256"/>
    </location>
</feature>
<evidence type="ECO:0000256" key="3">
    <source>
        <dbReference type="ARBA" id="ARBA00022989"/>
    </source>
</evidence>
<name>A0A166AS93_EXIGL</name>
<dbReference type="STRING" id="1314781.A0A166AS93"/>
<dbReference type="GO" id="GO:0016020">
    <property type="term" value="C:membrane"/>
    <property type="evidence" value="ECO:0007669"/>
    <property type="project" value="UniProtKB-SubCell"/>
</dbReference>
<gene>
    <name evidence="7" type="ORF">EXIGLDRAFT_644890</name>
</gene>
<proteinExistence type="predicted"/>
<dbReference type="InParanoid" id="A0A166AS93"/>
<sequence length="326" mass="36774">MSSKLLGLASLAAVVLSFSVLASADDTHPPRPADPFADPAHDPYNPLRYIPSNVLTGVAHAVFALVSLHQLYSTWKYKTWWFLILPISISIYNTGFAMRFSLHDNPEFLAGFIVQSILLVLAPCAFIAADYMLLGRLARSLEMEKHMIIAPTRITKIFVWSDIITFNIQGGGSGFTTSGSTNVLLLNLGRYIFLAGLILQAISFVFFTIMYVIWFRRVRRLEPLVWRRDEGQKWYNDWRALAWALMVSCIGILIRSIYRVAEASQGTFGTLATTEWIFYVFDTLPLFVAVAVFVPFWPGRFIPPRHLGDPKDHHELMPVTSRSAPA</sequence>
<dbReference type="EMBL" id="KV425968">
    <property type="protein sequence ID" value="KZV94689.1"/>
    <property type="molecule type" value="Genomic_DNA"/>
</dbReference>
<feature type="transmembrane region" description="Helical" evidence="5">
    <location>
        <begin position="108"/>
        <end position="133"/>
    </location>
</feature>
<reference evidence="7 8" key="1">
    <citation type="journal article" date="2016" name="Mol. Biol. Evol.">
        <title>Comparative Genomics of Early-Diverging Mushroom-Forming Fungi Provides Insights into the Origins of Lignocellulose Decay Capabilities.</title>
        <authorList>
            <person name="Nagy L.G."/>
            <person name="Riley R."/>
            <person name="Tritt A."/>
            <person name="Adam C."/>
            <person name="Daum C."/>
            <person name="Floudas D."/>
            <person name="Sun H."/>
            <person name="Yadav J.S."/>
            <person name="Pangilinan J."/>
            <person name="Larsson K.H."/>
            <person name="Matsuura K."/>
            <person name="Barry K."/>
            <person name="Labutti K."/>
            <person name="Kuo R."/>
            <person name="Ohm R.A."/>
            <person name="Bhattacharya S.S."/>
            <person name="Shirouzu T."/>
            <person name="Yoshinaga Y."/>
            <person name="Martin F.M."/>
            <person name="Grigoriev I.V."/>
            <person name="Hibbett D.S."/>
        </authorList>
    </citation>
    <scope>NUCLEOTIDE SEQUENCE [LARGE SCALE GENOMIC DNA]</scope>
    <source>
        <strain evidence="7 8">HHB12029</strain>
    </source>
</reference>
<keyword evidence="3 5" id="KW-1133">Transmembrane helix</keyword>
<protein>
    <submittedName>
        <fullName evidence="7">RTA1-domain-containing protein</fullName>
    </submittedName>
</protein>
<keyword evidence="6" id="KW-0732">Signal</keyword>
<feature type="transmembrane region" description="Helical" evidence="5">
    <location>
        <begin position="80"/>
        <end position="102"/>
    </location>
</feature>
<evidence type="ECO:0000256" key="5">
    <source>
        <dbReference type="SAM" id="Phobius"/>
    </source>
</evidence>
<keyword evidence="2 5" id="KW-0812">Transmembrane</keyword>
<feature type="transmembrane region" description="Helical" evidence="5">
    <location>
        <begin position="48"/>
        <end position="68"/>
    </location>
</feature>